<sequence length="62" mass="7383">MLLQVVSNLMVRSPYPCNLIGSHYNESETVPLHDESHRFLVIFYTNFQTYCYDFEVNLMLHL</sequence>
<protein>
    <submittedName>
        <fullName evidence="1">Uncharacterized protein</fullName>
    </submittedName>
</protein>
<gene>
    <name evidence="1" type="ORF">ABWT76_005403</name>
</gene>
<evidence type="ECO:0000313" key="1">
    <source>
        <dbReference type="EMBL" id="XCM36630.1"/>
    </source>
</evidence>
<dbReference type="RefSeq" id="WP_156331763.1">
    <property type="nucleotide sequence ID" value="NZ_CP159837.1"/>
</dbReference>
<proteinExistence type="predicted"/>
<dbReference type="AlphaFoldDB" id="A0AAU8JEM3"/>
<reference evidence="1" key="1">
    <citation type="submission" date="2024-07" db="EMBL/GenBank/DDBJ databases">
        <authorList>
            <person name="Kim Y.J."/>
            <person name="Jeong J.Y."/>
        </authorList>
    </citation>
    <scope>NUCLEOTIDE SEQUENCE</scope>
    <source>
        <strain evidence="1">GIHE-MW2</strain>
    </source>
</reference>
<organism evidence="1">
    <name type="scientific">Planktothricoides raciborskii GIHE-MW2</name>
    <dbReference type="NCBI Taxonomy" id="2792601"/>
    <lineage>
        <taxon>Bacteria</taxon>
        <taxon>Bacillati</taxon>
        <taxon>Cyanobacteriota</taxon>
        <taxon>Cyanophyceae</taxon>
        <taxon>Oscillatoriophycideae</taxon>
        <taxon>Oscillatoriales</taxon>
        <taxon>Oscillatoriaceae</taxon>
        <taxon>Planktothricoides</taxon>
    </lineage>
</organism>
<name>A0AAU8JEM3_9CYAN</name>
<accession>A0AAU8JEM3</accession>
<dbReference type="EMBL" id="CP159837">
    <property type="protein sequence ID" value="XCM36630.1"/>
    <property type="molecule type" value="Genomic_DNA"/>
</dbReference>